<dbReference type="InterPro" id="IPR037523">
    <property type="entry name" value="VOC_core"/>
</dbReference>
<evidence type="ECO:0000313" key="2">
    <source>
        <dbReference type="EMBL" id="BCJ47253.1"/>
    </source>
</evidence>
<name>A0ABM7M6J2_9ACTN</name>
<keyword evidence="3" id="KW-1185">Reference proteome</keyword>
<accession>A0ABM7M6J2</accession>
<organism evidence="2 3">
    <name type="scientific">Actinoplanes ianthinogenes</name>
    <dbReference type="NCBI Taxonomy" id="122358"/>
    <lineage>
        <taxon>Bacteria</taxon>
        <taxon>Bacillati</taxon>
        <taxon>Actinomycetota</taxon>
        <taxon>Actinomycetes</taxon>
        <taxon>Micromonosporales</taxon>
        <taxon>Micromonosporaceae</taxon>
        <taxon>Actinoplanes</taxon>
    </lineage>
</organism>
<proteinExistence type="predicted"/>
<evidence type="ECO:0000259" key="1">
    <source>
        <dbReference type="PROSITE" id="PS51819"/>
    </source>
</evidence>
<gene>
    <name evidence="2" type="ORF">Aiant_79100</name>
</gene>
<dbReference type="EMBL" id="AP023356">
    <property type="protein sequence ID" value="BCJ47253.1"/>
    <property type="molecule type" value="Genomic_DNA"/>
</dbReference>
<dbReference type="Gene3D" id="3.10.180.10">
    <property type="entry name" value="2,3-Dihydroxybiphenyl 1,2-Dioxygenase, domain 1"/>
    <property type="match status" value="1"/>
</dbReference>
<reference evidence="2 3" key="1">
    <citation type="submission" date="2020-08" db="EMBL/GenBank/DDBJ databases">
        <title>Whole genome shotgun sequence of Actinoplanes ianthinogenes NBRC 13996.</title>
        <authorList>
            <person name="Komaki H."/>
            <person name="Tamura T."/>
        </authorList>
    </citation>
    <scope>NUCLEOTIDE SEQUENCE [LARGE SCALE GENOMIC DNA]</scope>
    <source>
        <strain evidence="2 3">NBRC 13996</strain>
    </source>
</reference>
<feature type="domain" description="VOC" evidence="1">
    <location>
        <begin position="5"/>
        <end position="120"/>
    </location>
</feature>
<dbReference type="Pfam" id="PF00903">
    <property type="entry name" value="Glyoxalase"/>
    <property type="match status" value="1"/>
</dbReference>
<dbReference type="SUPFAM" id="SSF54593">
    <property type="entry name" value="Glyoxalase/Bleomycin resistance protein/Dihydroxybiphenyl dioxygenase"/>
    <property type="match status" value="1"/>
</dbReference>
<sequence length="123" mass="13213">MRVRGISWVGVKTDSYQATRDFFADVAGLAVAAERPDFAVFRLPSGDLLEVFGPGADDPPEQFAGEKVVAGLEVDDIDEASATLRAAGIELLGPQQSGSNGYRWQHFRLPDGKVFELSTGPES</sequence>
<dbReference type="InterPro" id="IPR029068">
    <property type="entry name" value="Glyas_Bleomycin-R_OHBP_Dase"/>
</dbReference>
<dbReference type="RefSeq" id="WP_189334953.1">
    <property type="nucleotide sequence ID" value="NZ_AP023356.1"/>
</dbReference>
<protein>
    <recommendedName>
        <fullName evidence="1">VOC domain-containing protein</fullName>
    </recommendedName>
</protein>
<dbReference type="PROSITE" id="PS51819">
    <property type="entry name" value="VOC"/>
    <property type="match status" value="1"/>
</dbReference>
<dbReference type="InterPro" id="IPR004360">
    <property type="entry name" value="Glyas_Fos-R_dOase_dom"/>
</dbReference>
<dbReference type="CDD" id="cd06587">
    <property type="entry name" value="VOC"/>
    <property type="match status" value="1"/>
</dbReference>
<evidence type="ECO:0000313" key="3">
    <source>
        <dbReference type="Proteomes" id="UP000676967"/>
    </source>
</evidence>
<dbReference type="Proteomes" id="UP000676967">
    <property type="component" value="Chromosome"/>
</dbReference>